<accession>A0A8I5NC17</accession>
<feature type="transmembrane region" description="Helical" evidence="1">
    <location>
        <begin position="21"/>
        <end position="46"/>
    </location>
</feature>
<dbReference type="Proteomes" id="UP000028761">
    <property type="component" value="Chromosome 1"/>
</dbReference>
<reference evidence="2" key="3">
    <citation type="submission" date="2025-09" db="UniProtKB">
        <authorList>
            <consortium name="Ensembl"/>
        </authorList>
    </citation>
    <scope>IDENTIFICATION</scope>
</reference>
<evidence type="ECO:0000256" key="1">
    <source>
        <dbReference type="SAM" id="Phobius"/>
    </source>
</evidence>
<keyword evidence="3" id="KW-1185">Reference proteome</keyword>
<protein>
    <submittedName>
        <fullName evidence="2">Uncharacterized protein</fullName>
    </submittedName>
</protein>
<reference evidence="2" key="2">
    <citation type="submission" date="2025-08" db="UniProtKB">
        <authorList>
            <consortium name="Ensembl"/>
        </authorList>
    </citation>
    <scope>IDENTIFICATION</scope>
</reference>
<keyword evidence="1" id="KW-0812">Transmembrane</keyword>
<evidence type="ECO:0000313" key="2">
    <source>
        <dbReference type="Ensembl" id="ENSPANP00000059041.1"/>
    </source>
</evidence>
<organism evidence="2 3">
    <name type="scientific">Papio anubis</name>
    <name type="common">Olive baboon</name>
    <dbReference type="NCBI Taxonomy" id="9555"/>
    <lineage>
        <taxon>Eukaryota</taxon>
        <taxon>Metazoa</taxon>
        <taxon>Chordata</taxon>
        <taxon>Craniata</taxon>
        <taxon>Vertebrata</taxon>
        <taxon>Euteleostomi</taxon>
        <taxon>Mammalia</taxon>
        <taxon>Eutheria</taxon>
        <taxon>Euarchontoglires</taxon>
        <taxon>Primates</taxon>
        <taxon>Haplorrhini</taxon>
        <taxon>Catarrhini</taxon>
        <taxon>Cercopithecidae</taxon>
        <taxon>Cercopithecinae</taxon>
        <taxon>Papio</taxon>
    </lineage>
</organism>
<sequence length="94" mass="11058">FQEECHQVLFVPLVKFDCESLWSWAFFLVCRLLITAITSELVIGLFKDLTSSWFSLGRVYVSRNYPFLLDFLVYLHRIFFCIFCRDGISPCCPS</sequence>
<name>A0A8I5NC17_PAPAN</name>
<reference evidence="2 3" key="1">
    <citation type="submission" date="2012-03" db="EMBL/GenBank/DDBJ databases">
        <title>Whole Genome Assembly of Papio anubis.</title>
        <authorList>
            <person name="Liu Y.L."/>
            <person name="Abraham K.A."/>
            <person name="Akbar H.A."/>
            <person name="Ali S.A."/>
            <person name="Anosike U.A."/>
            <person name="Aqrawi P.A."/>
            <person name="Arias F.A."/>
            <person name="Attaway T.A."/>
            <person name="Awwad R.A."/>
            <person name="Babu C.B."/>
            <person name="Bandaranaike D.B."/>
            <person name="Battles P.B."/>
            <person name="Bell A.B."/>
            <person name="Beltran B.B."/>
            <person name="Berhane-Mersha D.B."/>
            <person name="Bess C.B."/>
            <person name="Bickham C.B."/>
            <person name="Bolden T.B."/>
            <person name="Carter K.C."/>
            <person name="Chau D.C."/>
            <person name="Chavez A.C."/>
            <person name="Clerc-Blankenburg K.C."/>
            <person name="Coyle M.C."/>
            <person name="Dao M.D."/>
            <person name="Davila M.L.D."/>
            <person name="Davy-Carroll L.D."/>
            <person name="Denson S.D."/>
            <person name="Dinh H.D."/>
            <person name="Fernandez S.F."/>
            <person name="Fernando P.F."/>
            <person name="Forbes L.F."/>
            <person name="Francis C.F."/>
            <person name="Francisco L.F."/>
            <person name="Fu Q.F."/>
            <person name="Garcia-Iii R.G."/>
            <person name="Garrett T.G."/>
            <person name="Gross S.G."/>
            <person name="Gubbala S.G."/>
            <person name="Hirani K.H."/>
            <person name="Hogues M.H."/>
            <person name="Hollins B.H."/>
            <person name="Jackson L.J."/>
            <person name="Javaid M.J."/>
            <person name="Jhangiani S.J."/>
            <person name="Johnson A.J."/>
            <person name="Johnson B.J."/>
            <person name="Jones J.J."/>
            <person name="Joshi V.J."/>
            <person name="Kalu J.K."/>
            <person name="Khan N.K."/>
            <person name="Korchina V.K."/>
            <person name="Kovar C.K."/>
            <person name="Lago L.L."/>
            <person name="Lara F.L."/>
            <person name="Le T.-K.L."/>
            <person name="Lee S.L."/>
            <person name="Legall-Iii F.L."/>
            <person name="Lemon S.L."/>
            <person name="Liu J.L."/>
            <person name="Liu Y.-S.L."/>
            <person name="Liyanage D.L."/>
            <person name="Lopez J.L."/>
            <person name="Lorensuhewa L.L."/>
            <person name="Mata R.M."/>
            <person name="Mathew T.M."/>
            <person name="Mercado C.M."/>
            <person name="Mercado I.M."/>
            <person name="Morales K.M."/>
            <person name="Morgan M.M."/>
            <person name="Munidasa M.M."/>
            <person name="Ngo D.N."/>
            <person name="Nguyen L.N."/>
            <person name="Nguyen T.N."/>
            <person name="Nguyen N.N."/>
            <person name="Obregon M.O."/>
            <person name="Okwuonu G.O."/>
            <person name="Ongeri F.O."/>
            <person name="Onwere C.O."/>
            <person name="Osifeso I.O."/>
            <person name="Parra A.P."/>
            <person name="Patil S.P."/>
            <person name="Perez A.P."/>
            <person name="Perez Y.P."/>
            <person name="Pham C.P."/>
            <person name="Pu L.-L.P."/>
            <person name="Puazo M.P."/>
            <person name="Quiroz J.Q."/>
            <person name="Rouhana J.R."/>
            <person name="Ruiz M.R."/>
            <person name="Ruiz S.-J.R."/>
            <person name="Saada N.S."/>
            <person name="Santibanez J.S."/>
            <person name="Scheel M.S."/>
            <person name="Schneider B.S."/>
            <person name="Simmons D.S."/>
            <person name="Sisson I.S."/>
            <person name="Tang L.-Y.T."/>
            <person name="Thornton R.T."/>
            <person name="Tisius J.T."/>
            <person name="Toledanes G.T."/>
            <person name="Trejos Z.T."/>
            <person name="Usmani K.U."/>
            <person name="Varghese R.V."/>
            <person name="Vattathil S.V."/>
            <person name="Vee V.V."/>
            <person name="Walker D.W."/>
            <person name="Weissenberger G.W."/>
            <person name="White C.W."/>
            <person name="Williams A.W."/>
            <person name="Woodworth J.W."/>
            <person name="Wright R.W."/>
            <person name="Zhu Y.Z."/>
            <person name="Han Y.H."/>
            <person name="Newsham I.N."/>
            <person name="Nazareth L.N."/>
            <person name="Worley K.W."/>
            <person name="Muzny D.M."/>
            <person name="Rogers J.R."/>
            <person name="Gibbs R.G."/>
        </authorList>
    </citation>
    <scope>NUCLEOTIDE SEQUENCE [LARGE SCALE GENOMIC DNA]</scope>
</reference>
<dbReference type="Ensembl" id="ENSPANT00000079114.1">
    <property type="protein sequence ID" value="ENSPANP00000059041.1"/>
    <property type="gene ID" value="ENSPANG00000050646.1"/>
</dbReference>
<keyword evidence="1" id="KW-0472">Membrane</keyword>
<evidence type="ECO:0000313" key="3">
    <source>
        <dbReference type="Proteomes" id="UP000028761"/>
    </source>
</evidence>
<proteinExistence type="predicted"/>
<keyword evidence="1" id="KW-1133">Transmembrane helix</keyword>
<dbReference type="AlphaFoldDB" id="A0A8I5NC17"/>